<keyword evidence="2" id="KW-0677">Repeat</keyword>
<feature type="signal peptide" evidence="6">
    <location>
        <begin position="1"/>
        <end position="18"/>
    </location>
</feature>
<evidence type="ECO:0000256" key="5">
    <source>
        <dbReference type="PROSITE-ProRule" id="PRU00302"/>
    </source>
</evidence>
<evidence type="ECO:0000256" key="2">
    <source>
        <dbReference type="ARBA" id="ARBA00022737"/>
    </source>
</evidence>
<dbReference type="SMART" id="SM00032">
    <property type="entry name" value="CCP"/>
    <property type="match status" value="2"/>
</dbReference>
<feature type="disulfide bond" evidence="5">
    <location>
        <begin position="9"/>
        <end position="52"/>
    </location>
</feature>
<dbReference type="PANTHER" id="PTHR19325">
    <property type="entry name" value="COMPLEMENT COMPONENT-RELATED SUSHI DOMAIN-CONTAINING"/>
    <property type="match status" value="1"/>
</dbReference>
<dbReference type="CDD" id="cd00033">
    <property type="entry name" value="CCP"/>
    <property type="match status" value="2"/>
</dbReference>
<keyword evidence="9" id="KW-1185">Reference proteome</keyword>
<proteinExistence type="predicted"/>
<feature type="chain" id="PRO_5035860239" evidence="6">
    <location>
        <begin position="19"/>
        <end position="306"/>
    </location>
</feature>
<name>A0A8S3SUA3_MYTED</name>
<keyword evidence="4" id="KW-0325">Glycoprotein</keyword>
<dbReference type="InterPro" id="IPR000436">
    <property type="entry name" value="Sushi_SCR_CCP_dom"/>
</dbReference>
<evidence type="ECO:0000256" key="1">
    <source>
        <dbReference type="ARBA" id="ARBA00022659"/>
    </source>
</evidence>
<dbReference type="PANTHER" id="PTHR19325:SF567">
    <property type="entry name" value="SUSHI, VON WILLEBRAND FACTOR TYPE A, EGF AND PENTRAXIN DOMAIN-CONTAINING PROTEIN 1-LIKE"/>
    <property type="match status" value="1"/>
</dbReference>
<dbReference type="Gene3D" id="2.10.70.10">
    <property type="entry name" value="Complement Module, domain 1"/>
    <property type="match status" value="2"/>
</dbReference>
<feature type="domain" description="Sushi" evidence="7">
    <location>
        <begin position="68"/>
        <end position="126"/>
    </location>
</feature>
<reference evidence="8" key="1">
    <citation type="submission" date="2021-03" db="EMBL/GenBank/DDBJ databases">
        <authorList>
            <person name="Bekaert M."/>
        </authorList>
    </citation>
    <scope>NUCLEOTIDE SEQUENCE</scope>
</reference>
<dbReference type="Proteomes" id="UP000683360">
    <property type="component" value="Unassembled WGS sequence"/>
</dbReference>
<sequence length="306" mass="34390">MFLLTAITCQALSTVTHQQMEPVQIRYSYRDNITFKCNDGYELTTEYTKTTCLSDGTWNNKQPNCTGVPCPHLPYIHKALLPNQTKEYRYPEELNITCETGYEVESSDLLQCNSSGLWNSIPQCTCIGAYIDRFAVNLAVIPSQGEDIPGTETGYWATAKAIHTTIKSLVKQIGTCIPTFTNEASKIAHGNQKGGYDLRVGRSSVQKGDRELVKIEAIDGKQHKLADTLEDTPYVVIDQPNLGFHSRQTERSRTNKNFHLNLLLPLGYIREEAPTVMPQPDPKSRRILHKTLADHGLLQVNPVYVF</sequence>
<evidence type="ECO:0000259" key="7">
    <source>
        <dbReference type="PROSITE" id="PS50923"/>
    </source>
</evidence>
<accession>A0A8S3SUA3</accession>
<dbReference type="Pfam" id="PF00084">
    <property type="entry name" value="Sushi"/>
    <property type="match status" value="2"/>
</dbReference>
<evidence type="ECO:0000256" key="4">
    <source>
        <dbReference type="ARBA" id="ARBA00023180"/>
    </source>
</evidence>
<evidence type="ECO:0000256" key="6">
    <source>
        <dbReference type="SAM" id="SignalP"/>
    </source>
</evidence>
<evidence type="ECO:0000313" key="9">
    <source>
        <dbReference type="Proteomes" id="UP000683360"/>
    </source>
</evidence>
<keyword evidence="3 5" id="KW-1015">Disulfide bond</keyword>
<comment type="caution">
    <text evidence="5">Lacks conserved residue(s) required for the propagation of feature annotation.</text>
</comment>
<dbReference type="OrthoDB" id="6153409at2759"/>
<dbReference type="InterPro" id="IPR050350">
    <property type="entry name" value="Compl-Cell_Adhes-Reg"/>
</dbReference>
<dbReference type="SUPFAM" id="SSF57535">
    <property type="entry name" value="Complement control module/SCR domain"/>
    <property type="match status" value="2"/>
</dbReference>
<protein>
    <submittedName>
        <fullName evidence="8">CSMD</fullName>
    </submittedName>
</protein>
<evidence type="ECO:0000313" key="8">
    <source>
        <dbReference type="EMBL" id="CAG2220219.1"/>
    </source>
</evidence>
<dbReference type="InterPro" id="IPR035976">
    <property type="entry name" value="Sushi/SCR/CCP_sf"/>
</dbReference>
<gene>
    <name evidence="8" type="ORF">MEDL_33703</name>
</gene>
<keyword evidence="1 5" id="KW-0768">Sushi</keyword>
<keyword evidence="6" id="KW-0732">Signal</keyword>
<evidence type="ECO:0000256" key="3">
    <source>
        <dbReference type="ARBA" id="ARBA00023157"/>
    </source>
</evidence>
<dbReference type="EMBL" id="CAJPWZ010001653">
    <property type="protein sequence ID" value="CAG2220219.1"/>
    <property type="molecule type" value="Genomic_DNA"/>
</dbReference>
<feature type="domain" description="Sushi" evidence="7">
    <location>
        <begin position="7"/>
        <end position="67"/>
    </location>
</feature>
<dbReference type="AlphaFoldDB" id="A0A8S3SUA3"/>
<organism evidence="8 9">
    <name type="scientific">Mytilus edulis</name>
    <name type="common">Blue mussel</name>
    <dbReference type="NCBI Taxonomy" id="6550"/>
    <lineage>
        <taxon>Eukaryota</taxon>
        <taxon>Metazoa</taxon>
        <taxon>Spiralia</taxon>
        <taxon>Lophotrochozoa</taxon>
        <taxon>Mollusca</taxon>
        <taxon>Bivalvia</taxon>
        <taxon>Autobranchia</taxon>
        <taxon>Pteriomorphia</taxon>
        <taxon>Mytilida</taxon>
        <taxon>Mytiloidea</taxon>
        <taxon>Mytilidae</taxon>
        <taxon>Mytilinae</taxon>
        <taxon>Mytilus</taxon>
    </lineage>
</organism>
<dbReference type="PROSITE" id="PS50923">
    <property type="entry name" value="SUSHI"/>
    <property type="match status" value="2"/>
</dbReference>
<comment type="caution">
    <text evidence="8">The sequence shown here is derived from an EMBL/GenBank/DDBJ whole genome shotgun (WGS) entry which is preliminary data.</text>
</comment>